<reference evidence="1 2" key="1">
    <citation type="submission" date="2019-01" db="EMBL/GenBank/DDBJ databases">
        <title>Sinorhodobacter populi sp. nov. isolated from the symptomatic bark tissue of Populus euramericana canker.</title>
        <authorList>
            <person name="Xu G."/>
        </authorList>
    </citation>
    <scope>NUCLEOTIDE SEQUENCE [LARGE SCALE GENOMIC DNA]</scope>
    <source>
        <strain evidence="1 2">D19-10-3-21</strain>
    </source>
</reference>
<dbReference type="InterPro" id="IPR010982">
    <property type="entry name" value="Lambda_DNA-bd_dom_sf"/>
</dbReference>
<dbReference type="CDD" id="cd00093">
    <property type="entry name" value="HTH_XRE"/>
    <property type="match status" value="1"/>
</dbReference>
<dbReference type="InterPro" id="IPR001387">
    <property type="entry name" value="Cro/C1-type_HTH"/>
</dbReference>
<name>A0A443K811_9RHOB</name>
<accession>A0A443K811</accession>
<dbReference type="Gene3D" id="1.10.260.40">
    <property type="entry name" value="lambda repressor-like DNA-binding domains"/>
    <property type="match status" value="1"/>
</dbReference>
<comment type="caution">
    <text evidence="1">The sequence shown here is derived from an EMBL/GenBank/DDBJ whole genome shotgun (WGS) entry which is preliminary data.</text>
</comment>
<organism evidence="1 2">
    <name type="scientific">Paenirhodobacter populi</name>
    <dbReference type="NCBI Taxonomy" id="2306993"/>
    <lineage>
        <taxon>Bacteria</taxon>
        <taxon>Pseudomonadati</taxon>
        <taxon>Pseudomonadota</taxon>
        <taxon>Alphaproteobacteria</taxon>
        <taxon>Rhodobacterales</taxon>
        <taxon>Rhodobacter group</taxon>
        <taxon>Paenirhodobacter</taxon>
    </lineage>
</organism>
<evidence type="ECO:0000313" key="2">
    <source>
        <dbReference type="Proteomes" id="UP000285295"/>
    </source>
</evidence>
<evidence type="ECO:0000313" key="1">
    <source>
        <dbReference type="EMBL" id="RWR28866.1"/>
    </source>
</evidence>
<dbReference type="Proteomes" id="UP000285295">
    <property type="component" value="Unassembled WGS sequence"/>
</dbReference>
<dbReference type="RefSeq" id="WP_128237584.1">
    <property type="nucleotide sequence ID" value="NZ_SAUX01000013.1"/>
</dbReference>
<gene>
    <name evidence="1" type="ORF">D2T31_12195</name>
</gene>
<dbReference type="EMBL" id="SAUX01000013">
    <property type="protein sequence ID" value="RWR28866.1"/>
    <property type="molecule type" value="Genomic_DNA"/>
</dbReference>
<proteinExistence type="predicted"/>
<protein>
    <submittedName>
        <fullName evidence="1">XRE family transcriptional regulator</fullName>
    </submittedName>
</protein>
<reference evidence="1 2" key="2">
    <citation type="submission" date="2019-01" db="EMBL/GenBank/DDBJ databases">
        <authorList>
            <person name="Li Y."/>
        </authorList>
    </citation>
    <scope>NUCLEOTIDE SEQUENCE [LARGE SCALE GENOMIC DNA]</scope>
    <source>
        <strain evidence="1 2">D19-10-3-21</strain>
    </source>
</reference>
<dbReference type="GO" id="GO:0003677">
    <property type="term" value="F:DNA binding"/>
    <property type="evidence" value="ECO:0007669"/>
    <property type="project" value="InterPro"/>
</dbReference>
<sequence length="79" mass="9078">MSIKEIEVSKDDLRALRERIGLGQTEFGRRLYSDPAQYRKYEFGMRDAPPLLALLMAQWARHGMPDDLDADLRAAIRGD</sequence>
<dbReference type="AlphaFoldDB" id="A0A443K811"/>
<dbReference type="SUPFAM" id="SSF47413">
    <property type="entry name" value="lambda repressor-like DNA-binding domains"/>
    <property type="match status" value="1"/>
</dbReference>